<keyword evidence="2" id="KW-0560">Oxidoreductase</keyword>
<dbReference type="SUPFAM" id="SSF51735">
    <property type="entry name" value="NAD(P)-binding Rossmann-fold domains"/>
    <property type="match status" value="1"/>
</dbReference>
<evidence type="ECO:0000313" key="6">
    <source>
        <dbReference type="EMBL" id="QKJ18989.1"/>
    </source>
</evidence>
<reference evidence="6 7" key="1">
    <citation type="submission" date="2020-05" db="EMBL/GenBank/DDBJ databases">
        <title>Strain PA2F3 complete genome.</title>
        <authorList>
            <person name="Kim Y.-S."/>
            <person name="Kim S.-J."/>
            <person name="Jung H.-k."/>
            <person name="Kim S.-E."/>
            <person name="Kim K.-H."/>
        </authorList>
    </citation>
    <scope>NUCLEOTIDE SEQUENCE [LARGE SCALE GENOMIC DNA]</scope>
    <source>
        <strain evidence="6 7">PA2F3</strain>
    </source>
</reference>
<accession>A0A7D4UG13</accession>
<name>A0A7D4UG13_9MICO</name>
<dbReference type="InterPro" id="IPR000683">
    <property type="entry name" value="Gfo/Idh/MocA-like_OxRdtase_N"/>
</dbReference>
<feature type="domain" description="GFO/IDH/MocA-like oxidoreductase" evidence="5">
    <location>
        <begin position="132"/>
        <end position="246"/>
    </location>
</feature>
<evidence type="ECO:0000256" key="3">
    <source>
        <dbReference type="ARBA" id="ARBA00023027"/>
    </source>
</evidence>
<dbReference type="Gene3D" id="3.40.50.720">
    <property type="entry name" value="NAD(P)-binding Rossmann-like Domain"/>
    <property type="match status" value="1"/>
</dbReference>
<dbReference type="EMBL" id="CP054038">
    <property type="protein sequence ID" value="QKJ18989.1"/>
    <property type="molecule type" value="Genomic_DNA"/>
</dbReference>
<dbReference type="GO" id="GO:0016491">
    <property type="term" value="F:oxidoreductase activity"/>
    <property type="evidence" value="ECO:0007669"/>
    <property type="project" value="UniProtKB-KW"/>
</dbReference>
<feature type="domain" description="Gfo/Idh/MocA-like oxidoreductase N-terminal" evidence="4">
    <location>
        <begin position="5"/>
        <end position="119"/>
    </location>
</feature>
<evidence type="ECO:0000256" key="2">
    <source>
        <dbReference type="ARBA" id="ARBA00023002"/>
    </source>
</evidence>
<dbReference type="Pfam" id="PF01408">
    <property type="entry name" value="GFO_IDH_MocA"/>
    <property type="match status" value="1"/>
</dbReference>
<dbReference type="PANTHER" id="PTHR22604:SF105">
    <property type="entry name" value="TRANS-1,2-DIHYDROBENZENE-1,2-DIOL DEHYDROGENASE"/>
    <property type="match status" value="1"/>
</dbReference>
<dbReference type="Pfam" id="PF22725">
    <property type="entry name" value="GFO_IDH_MocA_C3"/>
    <property type="match status" value="1"/>
</dbReference>
<dbReference type="Gene3D" id="3.30.360.10">
    <property type="entry name" value="Dihydrodipicolinate Reductase, domain 2"/>
    <property type="match status" value="1"/>
</dbReference>
<evidence type="ECO:0000259" key="4">
    <source>
        <dbReference type="Pfam" id="PF01408"/>
    </source>
</evidence>
<dbReference type="SUPFAM" id="SSF55347">
    <property type="entry name" value="Glyceraldehyde-3-phosphate dehydrogenase-like, C-terminal domain"/>
    <property type="match status" value="1"/>
</dbReference>
<dbReference type="GO" id="GO:0000166">
    <property type="term" value="F:nucleotide binding"/>
    <property type="evidence" value="ECO:0007669"/>
    <property type="project" value="InterPro"/>
</dbReference>
<dbReference type="InterPro" id="IPR055170">
    <property type="entry name" value="GFO_IDH_MocA-like_dom"/>
</dbReference>
<protein>
    <submittedName>
        <fullName evidence="6">Gfo/Idh/MocA family oxidoreductase</fullName>
    </submittedName>
</protein>
<dbReference type="InterPro" id="IPR050984">
    <property type="entry name" value="Gfo/Idh/MocA_domain"/>
</dbReference>
<dbReference type="RefSeq" id="WP_172989430.1">
    <property type="nucleotide sequence ID" value="NZ_CP054038.1"/>
</dbReference>
<evidence type="ECO:0000313" key="7">
    <source>
        <dbReference type="Proteomes" id="UP000502498"/>
    </source>
</evidence>
<keyword evidence="3" id="KW-0520">NAD</keyword>
<evidence type="ECO:0000256" key="1">
    <source>
        <dbReference type="ARBA" id="ARBA00010928"/>
    </source>
</evidence>
<proteinExistence type="inferred from homology"/>
<sequence length="327" mass="34678">MTGLRWGILATGGIAHAFTRDLRTAGLTVTAVGSRRAEAAQAFAAEFGIPNVHDSYEALVADPEVDIVYIATPHPMHRDNAVLALTHGKHVLVEKPFTLTALEAAEVREVAAARGLLAMEAMWTRYLPHMIRIREIIAAGTLGEIRVVTADHTQRISSDPTHRLNALELGGGALLDLGIYPVSFAWDILGAPTAIAAVARLGETGADTEVATILTHASGALSTSISASRSVGPNTAAIVGAEARIEIDPVWYTPTSFRVVAPDGTVLEEYRSDIAGRGMQFQAIAAEELIAAGRTDGEILPIDETVAIMGTLDDIRGQIGLRYPGEH</sequence>
<dbReference type="InterPro" id="IPR036291">
    <property type="entry name" value="NAD(P)-bd_dom_sf"/>
</dbReference>
<dbReference type="AlphaFoldDB" id="A0A7D4UG13"/>
<dbReference type="Proteomes" id="UP000502498">
    <property type="component" value="Chromosome"/>
</dbReference>
<organism evidence="6 7">
    <name type="scientific">Microbacterium hominis</name>
    <dbReference type="NCBI Taxonomy" id="162426"/>
    <lineage>
        <taxon>Bacteria</taxon>
        <taxon>Bacillati</taxon>
        <taxon>Actinomycetota</taxon>
        <taxon>Actinomycetes</taxon>
        <taxon>Micrococcales</taxon>
        <taxon>Microbacteriaceae</taxon>
        <taxon>Microbacterium</taxon>
    </lineage>
</organism>
<comment type="similarity">
    <text evidence="1">Belongs to the Gfo/Idh/MocA family.</text>
</comment>
<gene>
    <name evidence="6" type="ORF">HQM25_06070</name>
</gene>
<evidence type="ECO:0000259" key="5">
    <source>
        <dbReference type="Pfam" id="PF22725"/>
    </source>
</evidence>
<dbReference type="PANTHER" id="PTHR22604">
    <property type="entry name" value="OXIDOREDUCTASES"/>
    <property type="match status" value="1"/>
</dbReference>